<comment type="caution">
    <text evidence="2">The sequence shown here is derived from an EMBL/GenBank/DDBJ whole genome shotgun (WGS) entry which is preliminary data.</text>
</comment>
<keyword evidence="1" id="KW-1133">Transmembrane helix</keyword>
<protein>
    <recommendedName>
        <fullName evidence="4">Exopolysaccharide biosynthesis protein</fullName>
    </recommendedName>
</protein>
<reference evidence="3" key="1">
    <citation type="submission" date="2013-08" db="EMBL/GenBank/DDBJ databases">
        <title>Genome sequencing of Arenimonas donghaensis.</title>
        <authorList>
            <person name="Chen F."/>
            <person name="Wang G."/>
        </authorList>
    </citation>
    <scope>NUCLEOTIDE SEQUENCE [LARGE SCALE GENOMIC DNA]</scope>
    <source>
        <strain evidence="3">HO3-R19</strain>
    </source>
</reference>
<dbReference type="PANTHER" id="PTHR41795:SF1">
    <property type="entry name" value="EXOPOLYSACCHARIDE SYNTHESIS PROTEIN"/>
    <property type="match status" value="1"/>
</dbReference>
<sequence>MLRRVRRSTDGNGTHVSLGDVLEALGPRTYAPLFVVLGLLIVSPVGDIPGASAVLGLVVALIATQFLLLRRTPWLPRWALDRSVRSELVERSLGWLEKPSRFVDRHLHPRLRLLTGRIGRYVIAACCLFAALLLVPLEFLPGASTVIGSALVAFGIALATHDGLAALVAFGLTGAAIGLIVWQVI</sequence>
<proteinExistence type="predicted"/>
<name>A0A087MGQ6_9GAMM</name>
<evidence type="ECO:0008006" key="4">
    <source>
        <dbReference type="Google" id="ProtNLM"/>
    </source>
</evidence>
<feature type="transmembrane region" description="Helical" evidence="1">
    <location>
        <begin position="118"/>
        <end position="137"/>
    </location>
</feature>
<dbReference type="AlphaFoldDB" id="A0A087MGQ6"/>
<keyword evidence="1" id="KW-0812">Transmembrane</keyword>
<organism evidence="2 3">
    <name type="scientific">Arenimonas donghaensis DSM 18148 = HO3-R19</name>
    <dbReference type="NCBI Taxonomy" id="1121014"/>
    <lineage>
        <taxon>Bacteria</taxon>
        <taxon>Pseudomonadati</taxon>
        <taxon>Pseudomonadota</taxon>
        <taxon>Gammaproteobacteria</taxon>
        <taxon>Lysobacterales</taxon>
        <taxon>Lysobacteraceae</taxon>
        <taxon>Arenimonas</taxon>
    </lineage>
</organism>
<keyword evidence="3" id="KW-1185">Reference proteome</keyword>
<evidence type="ECO:0000256" key="1">
    <source>
        <dbReference type="SAM" id="Phobius"/>
    </source>
</evidence>
<dbReference type="InterPro" id="IPR010331">
    <property type="entry name" value="ExoD"/>
</dbReference>
<reference evidence="2 3" key="2">
    <citation type="journal article" date="2015" name="Stand. Genomic Sci.">
        <title>High quality draft genomic sequence of Arenimonas donghaensis DSM 18148(T).</title>
        <authorList>
            <person name="Chen F."/>
            <person name="Wang H."/>
            <person name="Cao Y."/>
            <person name="Li X."/>
            <person name="Wang G."/>
        </authorList>
    </citation>
    <scope>NUCLEOTIDE SEQUENCE [LARGE SCALE GENOMIC DNA]</scope>
    <source>
        <strain evidence="2 3">HO3-R19</strain>
    </source>
</reference>
<dbReference type="Pfam" id="PF06055">
    <property type="entry name" value="ExoD"/>
    <property type="match status" value="1"/>
</dbReference>
<keyword evidence="1" id="KW-0472">Membrane</keyword>
<evidence type="ECO:0000313" key="2">
    <source>
        <dbReference type="EMBL" id="KFL36059.1"/>
    </source>
</evidence>
<dbReference type="PANTHER" id="PTHR41795">
    <property type="entry name" value="EXOPOLYSACCHARIDE SYNTHESIS PROTEIN"/>
    <property type="match status" value="1"/>
</dbReference>
<gene>
    <name evidence="2" type="ORF">N788_05805</name>
</gene>
<dbReference type="STRING" id="1121014.N788_05805"/>
<dbReference type="PATRIC" id="fig|1121014.3.peg.2066"/>
<accession>A0A087MGQ6</accession>
<evidence type="ECO:0000313" key="3">
    <source>
        <dbReference type="Proteomes" id="UP000029085"/>
    </source>
</evidence>
<feature type="transmembrane region" description="Helical" evidence="1">
    <location>
        <begin position="164"/>
        <end position="184"/>
    </location>
</feature>
<dbReference type="EMBL" id="AVCJ01000034">
    <property type="protein sequence ID" value="KFL36059.1"/>
    <property type="molecule type" value="Genomic_DNA"/>
</dbReference>
<feature type="transmembrane region" description="Helical" evidence="1">
    <location>
        <begin position="48"/>
        <end position="69"/>
    </location>
</feature>
<dbReference type="PIRSF" id="PIRSF033239">
    <property type="entry name" value="ExoD"/>
    <property type="match status" value="1"/>
</dbReference>
<feature type="transmembrane region" description="Helical" evidence="1">
    <location>
        <begin position="21"/>
        <end position="42"/>
    </location>
</feature>
<dbReference type="Proteomes" id="UP000029085">
    <property type="component" value="Unassembled WGS sequence"/>
</dbReference>